<dbReference type="EMBL" id="RQYS01000001">
    <property type="protein sequence ID" value="RRD63174.1"/>
    <property type="molecule type" value="Genomic_DNA"/>
</dbReference>
<keyword evidence="1" id="KW-1133">Transmembrane helix</keyword>
<dbReference type="OrthoDB" id="1123467at2"/>
<dbReference type="InterPro" id="IPR032508">
    <property type="entry name" value="FecR_C"/>
</dbReference>
<dbReference type="AlphaFoldDB" id="A0A3P1XWA5"/>
<sequence>MIEKQHFSSSADFLNDDMFIVWRLFRTDETERYWEEFVREHPQAEPLLREACRRFEAVRLNEKRRLRPEARDAMYRQLLTRLPDHKPVRTRPTAWWIAAASVIFAIISTIGIITWSARDGQQPTALSDKIVGHTLPSEQVRLIAGDQTIELQSSSEITLSEKGKASILDGTSIDTKALQLADDKPNRLLVPYGKRSFITLADGSRIWLNSGTELTFPAEFSGTNREIHLQGEMYIEVAPSDRPFLVHTPKAIVHVKGTRFNVSAYADEPTESVVLVSGSVQVEVQNQPPLTLAPDEMVAISSGQLTKSLVDASEYTSWHDGVIKFNRTSLTDVLKKIGRYYNVSFESSSDIALNEKTVSGKLFLSNNLDSVMTTVSVLSSTDYKREDNLIWIRKKQSARVKQH</sequence>
<dbReference type="GO" id="GO:0016989">
    <property type="term" value="F:sigma factor antagonist activity"/>
    <property type="evidence" value="ECO:0007669"/>
    <property type="project" value="TreeGrafter"/>
</dbReference>
<dbReference type="RefSeq" id="WP_124750318.1">
    <property type="nucleotide sequence ID" value="NZ_RQYS01000001.1"/>
</dbReference>
<reference evidence="4 5" key="1">
    <citation type="submission" date="2018-11" db="EMBL/GenBank/DDBJ databases">
        <title>Genomes From Bacteria Associated with the Canine Oral Cavity: a Test Case for Automated Genome-Based Taxonomic Assignment.</title>
        <authorList>
            <person name="Coil D.A."/>
            <person name="Jospin G."/>
            <person name="Darling A.E."/>
            <person name="Wallis C."/>
            <person name="Davis I.J."/>
            <person name="Harris S."/>
            <person name="Eisen J.A."/>
            <person name="Holcombe L.J."/>
            <person name="O'Flynn C."/>
        </authorList>
    </citation>
    <scope>NUCLEOTIDE SEQUENCE [LARGE SCALE GENOMIC DNA]</scope>
    <source>
        <strain evidence="4 5">OH2617_COT-023</strain>
    </source>
</reference>
<feature type="transmembrane region" description="Helical" evidence="1">
    <location>
        <begin position="94"/>
        <end position="117"/>
    </location>
</feature>
<feature type="domain" description="Protein FecR C-terminal" evidence="3">
    <location>
        <begin position="323"/>
        <end position="392"/>
    </location>
</feature>
<protein>
    <submittedName>
        <fullName evidence="4">DUF4974 domain-containing protein</fullName>
    </submittedName>
</protein>
<comment type="caution">
    <text evidence="4">The sequence shown here is derived from an EMBL/GenBank/DDBJ whole genome shotgun (WGS) entry which is preliminary data.</text>
</comment>
<dbReference type="Proteomes" id="UP000278609">
    <property type="component" value="Unassembled WGS sequence"/>
</dbReference>
<evidence type="ECO:0000313" key="5">
    <source>
        <dbReference type="Proteomes" id="UP000278609"/>
    </source>
</evidence>
<evidence type="ECO:0000313" key="4">
    <source>
        <dbReference type="EMBL" id="RRD63174.1"/>
    </source>
</evidence>
<dbReference type="PANTHER" id="PTHR30273:SF2">
    <property type="entry name" value="PROTEIN FECR"/>
    <property type="match status" value="1"/>
</dbReference>
<dbReference type="InterPro" id="IPR006860">
    <property type="entry name" value="FecR"/>
</dbReference>
<dbReference type="Pfam" id="PF04773">
    <property type="entry name" value="FecR"/>
    <property type="match status" value="1"/>
</dbReference>
<keyword evidence="1" id="KW-0472">Membrane</keyword>
<dbReference type="PANTHER" id="PTHR30273">
    <property type="entry name" value="PERIPLASMIC SIGNAL SENSOR AND SIGMA FACTOR ACTIVATOR FECR-RELATED"/>
    <property type="match status" value="1"/>
</dbReference>
<evidence type="ECO:0000259" key="2">
    <source>
        <dbReference type="Pfam" id="PF04773"/>
    </source>
</evidence>
<gene>
    <name evidence="4" type="ORF">EII40_00490</name>
</gene>
<accession>A0A3P1XWA5</accession>
<dbReference type="InterPro" id="IPR012373">
    <property type="entry name" value="Ferrdict_sens_TM"/>
</dbReference>
<dbReference type="Gene3D" id="3.55.50.30">
    <property type="match status" value="1"/>
</dbReference>
<evidence type="ECO:0000259" key="3">
    <source>
        <dbReference type="Pfam" id="PF16344"/>
    </source>
</evidence>
<keyword evidence="1" id="KW-0812">Transmembrane</keyword>
<organism evidence="4 5">
    <name type="scientific">Tannerella forsythia</name>
    <name type="common">Bacteroides forsythus</name>
    <dbReference type="NCBI Taxonomy" id="28112"/>
    <lineage>
        <taxon>Bacteria</taxon>
        <taxon>Pseudomonadati</taxon>
        <taxon>Bacteroidota</taxon>
        <taxon>Bacteroidia</taxon>
        <taxon>Bacteroidales</taxon>
        <taxon>Tannerellaceae</taxon>
        <taxon>Tannerella</taxon>
    </lineage>
</organism>
<evidence type="ECO:0000256" key="1">
    <source>
        <dbReference type="SAM" id="Phobius"/>
    </source>
</evidence>
<feature type="domain" description="FecR protein" evidence="2">
    <location>
        <begin position="193"/>
        <end position="280"/>
    </location>
</feature>
<dbReference type="Gene3D" id="2.60.120.1440">
    <property type="match status" value="1"/>
</dbReference>
<proteinExistence type="predicted"/>
<dbReference type="Pfam" id="PF16344">
    <property type="entry name" value="FecR_C"/>
    <property type="match status" value="1"/>
</dbReference>
<name>A0A3P1XWA5_TANFO</name>